<dbReference type="Gene3D" id="1.10.510.10">
    <property type="entry name" value="Transferase(Phosphotransferase) domain 1"/>
    <property type="match status" value="1"/>
</dbReference>
<evidence type="ECO:0008006" key="3">
    <source>
        <dbReference type="Google" id="ProtNLM"/>
    </source>
</evidence>
<name>A0AA35M009_9HYPO</name>
<evidence type="ECO:0000313" key="1">
    <source>
        <dbReference type="EMBL" id="CAI6087927.1"/>
    </source>
</evidence>
<gene>
    <name evidence="1" type="ORF">CCHLO57077_00013069</name>
</gene>
<dbReference type="EMBL" id="CABFNP030000812">
    <property type="protein sequence ID" value="CAI6087927.1"/>
    <property type="molecule type" value="Genomic_DNA"/>
</dbReference>
<protein>
    <recommendedName>
        <fullName evidence="3">Protein kinase domain-containing protein</fullName>
    </recommendedName>
</protein>
<comment type="caution">
    <text evidence="1">The sequence shown here is derived from an EMBL/GenBank/DDBJ whole genome shotgun (WGS) entry which is preliminary data.</text>
</comment>
<proteinExistence type="predicted"/>
<accession>A0AA35M009</accession>
<sequence>MEPSQSIPVLRELYSKCNRGCLMENLDFEGDYQTYVRLISMLFNIAKHPDVESLLNYGFDDGCLPWAVILSGFKGPAEGEASWSEFLDQQWRVCFSLLDLERNFSNLEFHKLSTFPFSKKIPIQNLGKDMQPGIRIMNFPKNSHNFMTERIEVNKPVCIGKRGNNERDIHVSGTGHCLPRSTLVATKNRANITSNEFEHSRETLADIFAENNPPCEYQGIKSMWERVLAMISSVVAVHGHVKNLRIDYNITPTTILVSTDRGSGKAFFFDFNATNDGGGYEANKAKSFAAFHNRTYSRSSVFPRIYARRSDPRCLGAPESSFDTMSDTEKCSSDDMWSLGCILLEISAFITYGDPGLHEFQKQREMEIASLHRSLGNLDDKCFHDSHGPLESVRKFGQGIHRNGRRCDDITPRIVDLALNRLLVPQKSRCTAFELFNKVDEAIEISKDV</sequence>
<dbReference type="Proteomes" id="UP001160390">
    <property type="component" value="Unassembled WGS sequence"/>
</dbReference>
<dbReference type="AlphaFoldDB" id="A0AA35M009"/>
<keyword evidence="2" id="KW-1185">Reference proteome</keyword>
<organism evidence="1 2">
    <name type="scientific">Clonostachys chloroleuca</name>
    <dbReference type="NCBI Taxonomy" id="1926264"/>
    <lineage>
        <taxon>Eukaryota</taxon>
        <taxon>Fungi</taxon>
        <taxon>Dikarya</taxon>
        <taxon>Ascomycota</taxon>
        <taxon>Pezizomycotina</taxon>
        <taxon>Sordariomycetes</taxon>
        <taxon>Hypocreomycetidae</taxon>
        <taxon>Hypocreales</taxon>
        <taxon>Bionectriaceae</taxon>
        <taxon>Clonostachys</taxon>
    </lineage>
</organism>
<evidence type="ECO:0000313" key="2">
    <source>
        <dbReference type="Proteomes" id="UP001160390"/>
    </source>
</evidence>
<reference evidence="1" key="1">
    <citation type="submission" date="2023-01" db="EMBL/GenBank/DDBJ databases">
        <authorList>
            <person name="Piombo E."/>
        </authorList>
    </citation>
    <scope>NUCLEOTIDE SEQUENCE</scope>
</reference>